<dbReference type="OrthoDB" id="9779724at2"/>
<dbReference type="Gene3D" id="3.30.1370.130">
    <property type="match status" value="1"/>
</dbReference>
<dbReference type="InterPro" id="IPR038591">
    <property type="entry name" value="NolW-like_sf"/>
</dbReference>
<dbReference type="RefSeq" id="WP_004099596.1">
    <property type="nucleotide sequence ID" value="NZ_AFGF01000269.1"/>
</dbReference>
<feature type="region of interest" description="Disordered" evidence="6">
    <location>
        <begin position="477"/>
        <end position="501"/>
    </location>
</feature>
<dbReference type="PRINTS" id="PR00811">
    <property type="entry name" value="BCTERIALGSPD"/>
</dbReference>
<keyword evidence="2" id="KW-0732">Signal</keyword>
<dbReference type="AlphaFoldDB" id="F7NPQ9"/>
<sequence>MTFKRQYIVFILVVPVLFLYFFDRTAFNDPLHPGAPVAANAGKPAGSSPKPSSEMPRGYSQNYGIRNPFLPGKSTEPDIAAQHRSESAGGLIRQGNLTLKGIATVTIHAANADIREVLAGIAGAVGANAIIDGSVSGKITVHLVDIPYDQALEQVSLAKGLRCVKKQGVFIITADSKSGKNLETIRVIKLHYIRAEQVKSSLTAMIPEENLKIDESGNSIAFFGSDRDAELMQRAIAMLDVRPQQITLEAQILSVNKNNTRQLGVEWQWATTPAVPTSGDGDVVSREFAGAIQYGRNPENRPYEFQFQSRINALLTRGEAKLLSRPNVTTLDGQQAKIMIGDRIPVPVERDDSGGRTTITTEYVDAGIKLIYTPRVSKDGFITAVVKTEVSTPFYVAEMKAFRITTREAETQVIMRDGETIVIGGLIGSEHISNRSRIPFVSDLPLVGHLFRNSQRDGSDTEILIFITARIVPVKKGEQSHGTEDKKTDRTNDEPVSLYPD</sequence>
<organism evidence="10 11">
    <name type="scientific">Acetonema longum DSM 6540</name>
    <dbReference type="NCBI Taxonomy" id="1009370"/>
    <lineage>
        <taxon>Bacteria</taxon>
        <taxon>Bacillati</taxon>
        <taxon>Bacillota</taxon>
        <taxon>Negativicutes</taxon>
        <taxon>Acetonemataceae</taxon>
        <taxon>Acetonema</taxon>
    </lineage>
</organism>
<evidence type="ECO:0000313" key="10">
    <source>
        <dbReference type="EMBL" id="EGO61900.1"/>
    </source>
</evidence>
<proteinExistence type="inferred from homology"/>
<evidence type="ECO:0000256" key="4">
    <source>
        <dbReference type="RuleBase" id="RU004003"/>
    </source>
</evidence>
<comment type="subcellular location">
    <subcellularLocation>
        <location evidence="5">Cell outer membrane</location>
    </subcellularLocation>
    <subcellularLocation>
        <location evidence="1">Membrane</location>
    </subcellularLocation>
</comment>
<dbReference type="Proteomes" id="UP000003240">
    <property type="component" value="Unassembled WGS sequence"/>
</dbReference>
<gene>
    <name evidence="10" type="ORF">ALO_20532</name>
</gene>
<dbReference type="eggNOG" id="COG4796">
    <property type="taxonomic scope" value="Bacteria"/>
</dbReference>
<name>F7NPQ9_9FIRM</name>
<keyword evidence="3 7" id="KW-0472">Membrane</keyword>
<feature type="domain" description="NolW-like" evidence="9">
    <location>
        <begin position="186"/>
        <end position="245"/>
    </location>
</feature>
<reference evidence="10 11" key="1">
    <citation type="journal article" date="2011" name="EMBO J.">
        <title>Structural diversity of bacterial flagellar motors.</title>
        <authorList>
            <person name="Chen S."/>
            <person name="Beeby M."/>
            <person name="Murphy G.E."/>
            <person name="Leadbetter J.R."/>
            <person name="Hendrixson D.R."/>
            <person name="Briegel A."/>
            <person name="Li Z."/>
            <person name="Shi J."/>
            <person name="Tocheva E.I."/>
            <person name="Muller A."/>
            <person name="Dobro M.J."/>
            <person name="Jensen G.J."/>
        </authorList>
    </citation>
    <scope>NUCLEOTIDE SEQUENCE [LARGE SCALE GENOMIC DNA]</scope>
    <source>
        <strain evidence="10 11">DSM 6540</strain>
    </source>
</reference>
<feature type="region of interest" description="Disordered" evidence="6">
    <location>
        <begin position="38"/>
        <end position="58"/>
    </location>
</feature>
<feature type="domain" description="Type II/III secretion system secretin-like" evidence="8">
    <location>
        <begin position="314"/>
        <end position="472"/>
    </location>
</feature>
<protein>
    <submittedName>
        <fullName evidence="10">Type II and III secretion system protein</fullName>
    </submittedName>
</protein>
<comment type="similarity">
    <text evidence="4">Belongs to the bacterial secretin family.</text>
</comment>
<evidence type="ECO:0000256" key="5">
    <source>
        <dbReference type="RuleBase" id="RU004004"/>
    </source>
</evidence>
<dbReference type="GO" id="GO:0009279">
    <property type="term" value="C:cell outer membrane"/>
    <property type="evidence" value="ECO:0007669"/>
    <property type="project" value="UniProtKB-SubCell"/>
</dbReference>
<evidence type="ECO:0000256" key="6">
    <source>
        <dbReference type="SAM" id="MobiDB-lite"/>
    </source>
</evidence>
<keyword evidence="7" id="KW-0812">Transmembrane</keyword>
<dbReference type="InterPro" id="IPR001775">
    <property type="entry name" value="GspD/PilQ"/>
</dbReference>
<feature type="transmembrane region" description="Helical" evidence="7">
    <location>
        <begin position="7"/>
        <end position="22"/>
    </location>
</feature>
<dbReference type="InterPro" id="IPR004845">
    <property type="entry name" value="T2SS_GspD_CS"/>
</dbReference>
<feature type="compositionally biased region" description="Low complexity" evidence="6">
    <location>
        <begin position="41"/>
        <end position="53"/>
    </location>
</feature>
<evidence type="ECO:0000259" key="9">
    <source>
        <dbReference type="Pfam" id="PF03958"/>
    </source>
</evidence>
<evidence type="ECO:0000259" key="8">
    <source>
        <dbReference type="Pfam" id="PF00263"/>
    </source>
</evidence>
<keyword evidence="5" id="KW-0813">Transport</keyword>
<feature type="compositionally biased region" description="Basic and acidic residues" evidence="6">
    <location>
        <begin position="477"/>
        <end position="493"/>
    </location>
</feature>
<comment type="caution">
    <text evidence="10">The sequence shown here is derived from an EMBL/GenBank/DDBJ whole genome shotgun (WGS) entry which is preliminary data.</text>
</comment>
<dbReference type="EMBL" id="AFGF01000269">
    <property type="protein sequence ID" value="EGO61900.1"/>
    <property type="molecule type" value="Genomic_DNA"/>
</dbReference>
<dbReference type="Gene3D" id="3.30.1370.120">
    <property type="match status" value="1"/>
</dbReference>
<dbReference type="GO" id="GO:0015627">
    <property type="term" value="C:type II protein secretion system complex"/>
    <property type="evidence" value="ECO:0007669"/>
    <property type="project" value="TreeGrafter"/>
</dbReference>
<dbReference type="GO" id="GO:0009306">
    <property type="term" value="P:protein secretion"/>
    <property type="evidence" value="ECO:0007669"/>
    <property type="project" value="InterPro"/>
</dbReference>
<keyword evidence="7" id="KW-1133">Transmembrane helix</keyword>
<dbReference type="PANTHER" id="PTHR30332">
    <property type="entry name" value="PROBABLE GENERAL SECRETION PATHWAY PROTEIN D"/>
    <property type="match status" value="1"/>
</dbReference>
<evidence type="ECO:0000256" key="7">
    <source>
        <dbReference type="SAM" id="Phobius"/>
    </source>
</evidence>
<dbReference type="InterPro" id="IPR050810">
    <property type="entry name" value="Bact_Secretion_Sys_Channel"/>
</dbReference>
<dbReference type="STRING" id="1009370.ALO_20532"/>
<evidence type="ECO:0000313" key="11">
    <source>
        <dbReference type="Proteomes" id="UP000003240"/>
    </source>
</evidence>
<dbReference type="Pfam" id="PF00263">
    <property type="entry name" value="Secretin"/>
    <property type="match status" value="1"/>
</dbReference>
<dbReference type="PANTHER" id="PTHR30332:SF17">
    <property type="entry name" value="TYPE IV PILIATION SYSTEM PROTEIN DR_0774-RELATED"/>
    <property type="match status" value="1"/>
</dbReference>
<dbReference type="PROSITE" id="PS00875">
    <property type="entry name" value="T2SP_D"/>
    <property type="match status" value="1"/>
</dbReference>
<evidence type="ECO:0000256" key="3">
    <source>
        <dbReference type="ARBA" id="ARBA00023136"/>
    </source>
</evidence>
<dbReference type="InterPro" id="IPR005644">
    <property type="entry name" value="NolW-like"/>
</dbReference>
<keyword evidence="11" id="KW-1185">Reference proteome</keyword>
<accession>F7NPQ9</accession>
<dbReference type="Pfam" id="PF03958">
    <property type="entry name" value="Secretin_N"/>
    <property type="match status" value="1"/>
</dbReference>
<evidence type="ECO:0000256" key="2">
    <source>
        <dbReference type="ARBA" id="ARBA00022729"/>
    </source>
</evidence>
<evidence type="ECO:0000256" key="1">
    <source>
        <dbReference type="ARBA" id="ARBA00004370"/>
    </source>
</evidence>
<dbReference type="InterPro" id="IPR004846">
    <property type="entry name" value="T2SS/T3SS_dom"/>
</dbReference>